<dbReference type="GeneID" id="93021835"/>
<evidence type="ECO:0000313" key="4">
    <source>
        <dbReference type="Proteomes" id="UP000279227"/>
    </source>
</evidence>
<dbReference type="Proteomes" id="UP000279227">
    <property type="component" value="Chromosome"/>
</dbReference>
<keyword evidence="1" id="KW-0732">Signal</keyword>
<dbReference type="Pfam" id="PF08787">
    <property type="entry name" value="Alginate_lyase2"/>
    <property type="match status" value="1"/>
</dbReference>
<evidence type="ECO:0000256" key="1">
    <source>
        <dbReference type="SAM" id="SignalP"/>
    </source>
</evidence>
<accession>A0A448AYS9</accession>
<sequence length="241" mass="27564">MRNHFKILAAYTAFLLFPVLSSAQKNTYTKVPHQFDLSRFDLQLPIPKNNSITIIKGSDIEQFSSDNFYFSPQDSSIRFFCSSNGKTTQGSHFPRTELRQIKEWNFENQHSLRVKMAVLQQPGTGKIIIGQIHGHSKGTEALKIWWNNGEIQAGFKKEVNDKEERITLLKNVSLDQTFDYSIQQNNADVLVTVNQQTVSFHFGDSWKTESVYFKAGNYLQDNNQSPVTSGLTAIYDIRISE</sequence>
<dbReference type="InterPro" id="IPR013320">
    <property type="entry name" value="ConA-like_dom_sf"/>
</dbReference>
<gene>
    <name evidence="3" type="ORF">NCTC11432_01012</name>
</gene>
<dbReference type="GO" id="GO:0004553">
    <property type="term" value="F:hydrolase activity, hydrolyzing O-glycosyl compounds"/>
    <property type="evidence" value="ECO:0007669"/>
    <property type="project" value="UniProtKB-ARBA"/>
</dbReference>
<dbReference type="OrthoDB" id="1408636at2"/>
<feature type="chain" id="PRO_5019412087" evidence="1">
    <location>
        <begin position="24"/>
        <end position="241"/>
    </location>
</feature>
<dbReference type="EMBL" id="LR134289">
    <property type="protein sequence ID" value="VEE05432.1"/>
    <property type="molecule type" value="Genomic_DNA"/>
</dbReference>
<feature type="signal peptide" evidence="1">
    <location>
        <begin position="1"/>
        <end position="23"/>
    </location>
</feature>
<dbReference type="AlphaFoldDB" id="A0A448AYS9"/>
<dbReference type="InterPro" id="IPR014895">
    <property type="entry name" value="Alginate_lyase_2"/>
</dbReference>
<dbReference type="GO" id="GO:0005975">
    <property type="term" value="P:carbohydrate metabolic process"/>
    <property type="evidence" value="ECO:0007669"/>
    <property type="project" value="UniProtKB-ARBA"/>
</dbReference>
<protein>
    <submittedName>
        <fullName evidence="3">Alginate lyase</fullName>
    </submittedName>
</protein>
<proteinExistence type="predicted"/>
<dbReference type="Gene3D" id="2.60.120.200">
    <property type="match status" value="1"/>
</dbReference>
<evidence type="ECO:0000259" key="2">
    <source>
        <dbReference type="Pfam" id="PF08787"/>
    </source>
</evidence>
<dbReference type="KEGG" id="cgle:NCTC11432_01012"/>
<keyword evidence="3" id="KW-0456">Lyase</keyword>
<organism evidence="3 4">
    <name type="scientific">Chryseobacterium gleum</name>
    <name type="common">Flavobacterium gleum</name>
    <dbReference type="NCBI Taxonomy" id="250"/>
    <lineage>
        <taxon>Bacteria</taxon>
        <taxon>Pseudomonadati</taxon>
        <taxon>Bacteroidota</taxon>
        <taxon>Flavobacteriia</taxon>
        <taxon>Flavobacteriales</taxon>
        <taxon>Weeksellaceae</taxon>
        <taxon>Chryseobacterium group</taxon>
        <taxon>Chryseobacterium</taxon>
    </lineage>
</organism>
<dbReference type="RefSeq" id="WP_002979047.1">
    <property type="nucleotide sequence ID" value="NZ_CP068486.1"/>
</dbReference>
<evidence type="ECO:0000313" key="3">
    <source>
        <dbReference type="EMBL" id="VEE05432.1"/>
    </source>
</evidence>
<dbReference type="STRING" id="525257.HMPREF0204_13464"/>
<dbReference type="GO" id="GO:0016829">
    <property type="term" value="F:lyase activity"/>
    <property type="evidence" value="ECO:0007669"/>
    <property type="project" value="UniProtKB-KW"/>
</dbReference>
<reference evidence="3 4" key="1">
    <citation type="submission" date="2018-12" db="EMBL/GenBank/DDBJ databases">
        <authorList>
            <consortium name="Pathogen Informatics"/>
        </authorList>
    </citation>
    <scope>NUCLEOTIDE SEQUENCE [LARGE SCALE GENOMIC DNA]</scope>
    <source>
        <strain evidence="3 4">NCTC11432</strain>
    </source>
</reference>
<dbReference type="SUPFAM" id="SSF49899">
    <property type="entry name" value="Concanavalin A-like lectins/glucanases"/>
    <property type="match status" value="1"/>
</dbReference>
<name>A0A448AYS9_CHRGE</name>
<feature type="domain" description="Alginate lyase 2" evidence="2">
    <location>
        <begin position="35"/>
        <end position="240"/>
    </location>
</feature>